<comment type="similarity">
    <text evidence="1">Belongs to the UPF0065 (bug) family.</text>
</comment>
<comment type="caution">
    <text evidence="2">The sequence shown here is derived from an EMBL/GenBank/DDBJ whole genome shotgun (WGS) entry which is preliminary data.</text>
</comment>
<accession>A0A327JRG9</accession>
<evidence type="ECO:0000256" key="1">
    <source>
        <dbReference type="ARBA" id="ARBA00006987"/>
    </source>
</evidence>
<keyword evidence="3" id="KW-1185">Reference proteome</keyword>
<dbReference type="PANTHER" id="PTHR42928">
    <property type="entry name" value="TRICARBOXYLATE-BINDING PROTEIN"/>
    <property type="match status" value="1"/>
</dbReference>
<evidence type="ECO:0000313" key="2">
    <source>
        <dbReference type="EMBL" id="RAI29080.1"/>
    </source>
</evidence>
<dbReference type="AlphaFoldDB" id="A0A327JRG9"/>
<organism evidence="2 3">
    <name type="scientific">Rhodoplanes elegans</name>
    <dbReference type="NCBI Taxonomy" id="29408"/>
    <lineage>
        <taxon>Bacteria</taxon>
        <taxon>Pseudomonadati</taxon>
        <taxon>Pseudomonadota</taxon>
        <taxon>Alphaproteobacteria</taxon>
        <taxon>Hyphomicrobiales</taxon>
        <taxon>Nitrobacteraceae</taxon>
        <taxon>Rhodoplanes</taxon>
    </lineage>
</organism>
<reference evidence="2 3" key="1">
    <citation type="submission" date="2017-07" db="EMBL/GenBank/DDBJ databases">
        <title>Draft Genome Sequences of Select Purple Nonsulfur Bacteria.</title>
        <authorList>
            <person name="Lasarre B."/>
            <person name="Mckinlay J.B."/>
        </authorList>
    </citation>
    <scope>NUCLEOTIDE SEQUENCE [LARGE SCALE GENOMIC DNA]</scope>
    <source>
        <strain evidence="2 3">DSM 11907</strain>
    </source>
</reference>
<dbReference type="SUPFAM" id="SSF53850">
    <property type="entry name" value="Periplasmic binding protein-like II"/>
    <property type="match status" value="1"/>
</dbReference>
<dbReference type="RefSeq" id="WP_111360498.1">
    <property type="nucleotide sequence ID" value="NZ_NPEU01000707.1"/>
</dbReference>
<dbReference type="Proteomes" id="UP000248863">
    <property type="component" value="Unassembled WGS sequence"/>
</dbReference>
<dbReference type="EMBL" id="NPEU01000707">
    <property type="protein sequence ID" value="RAI29080.1"/>
    <property type="molecule type" value="Genomic_DNA"/>
</dbReference>
<dbReference type="InterPro" id="IPR005064">
    <property type="entry name" value="BUG"/>
</dbReference>
<name>A0A327JRG9_9BRAD</name>
<proteinExistence type="inferred from homology"/>
<dbReference type="InterPro" id="IPR042100">
    <property type="entry name" value="Bug_dom1"/>
</dbReference>
<dbReference type="OrthoDB" id="8443386at2"/>
<dbReference type="Gene3D" id="3.40.190.150">
    <property type="entry name" value="Bordetella uptake gene, domain 1"/>
    <property type="match status" value="1"/>
</dbReference>
<evidence type="ECO:0000313" key="3">
    <source>
        <dbReference type="Proteomes" id="UP000248863"/>
    </source>
</evidence>
<dbReference type="Pfam" id="PF03401">
    <property type="entry name" value="TctC"/>
    <property type="match status" value="1"/>
</dbReference>
<evidence type="ECO:0008006" key="4">
    <source>
        <dbReference type="Google" id="ProtNLM"/>
    </source>
</evidence>
<sequence>MSAGSGCRDRAVATAAVARTTPDGYTLTMGTVGTHAINAGLFAKLPYDPLKDFVPIALIGYTPTLLVVPKALPVSNVAELAAAARSRPEGFAFASAGTGTSGHLAGELLKTTTGANLIHVPYKEGATGLTDLMAGQVQFMFYHPAAVLPHVRSGALRAIAVSSARRSAAAPDVPTMVEQGFPRFDLVAWFMLYAPAGTPDAVVARLRQATERVLATPEVAGQLRNQGVEMLPLTGEALAAFGRDEVAKWTALVTASGARVD</sequence>
<protein>
    <recommendedName>
        <fullName evidence="4">Tripartite tricarboxylate transporter substrate binding protein</fullName>
    </recommendedName>
</protein>
<gene>
    <name evidence="2" type="ORF">CH338_28785</name>
</gene>
<dbReference type="PANTHER" id="PTHR42928:SF5">
    <property type="entry name" value="BLR1237 PROTEIN"/>
    <property type="match status" value="1"/>
</dbReference>
<dbReference type="Gene3D" id="3.40.190.10">
    <property type="entry name" value="Periplasmic binding protein-like II"/>
    <property type="match status" value="1"/>
</dbReference>